<reference evidence="2" key="2">
    <citation type="submission" date="2008-12" db="EMBL/GenBank/DDBJ databases">
        <title>Improved gene annotation of the rice (Oryza sativa) genomes.</title>
        <authorList>
            <person name="Wang J."/>
            <person name="Li R."/>
            <person name="Fan W."/>
            <person name="Huang Q."/>
            <person name="Zhang J."/>
            <person name="Zhou Y."/>
            <person name="Hu Y."/>
            <person name="Zi S."/>
            <person name="Li J."/>
            <person name="Ni P."/>
            <person name="Zheng H."/>
            <person name="Zhang Y."/>
            <person name="Zhao M."/>
            <person name="Hao Q."/>
            <person name="McDermott J."/>
            <person name="Samudrala R."/>
            <person name="Kristiansen K."/>
            <person name="Wong G.K.-S."/>
        </authorList>
    </citation>
    <scope>NUCLEOTIDE SEQUENCE</scope>
</reference>
<organism evidence="2">
    <name type="scientific">Oryza sativa subsp. japonica</name>
    <name type="common">Rice</name>
    <dbReference type="NCBI Taxonomy" id="39947"/>
    <lineage>
        <taxon>Eukaryota</taxon>
        <taxon>Viridiplantae</taxon>
        <taxon>Streptophyta</taxon>
        <taxon>Embryophyta</taxon>
        <taxon>Tracheophyta</taxon>
        <taxon>Spermatophyta</taxon>
        <taxon>Magnoliopsida</taxon>
        <taxon>Liliopsida</taxon>
        <taxon>Poales</taxon>
        <taxon>Poaceae</taxon>
        <taxon>BOP clade</taxon>
        <taxon>Oryzoideae</taxon>
        <taxon>Oryzeae</taxon>
        <taxon>Oryzinae</taxon>
        <taxon>Oryza</taxon>
        <taxon>Oryza sativa</taxon>
    </lineage>
</organism>
<sequence>MEPASLFSFVSAMIKLAMKIATVAKKARQNQTKCLELSDRARRVAGILSNYNYKPAATGEAAAAATWDMLGSLNEALDEAHKLVESCCGDGQMYRLVGSRAVDAKLDSVNNKISNCLMDLLAAQGAGTAKKIDELHLVVVDRNHHRASNSNAGVREDKMTSHQHAAPGYSRPNNSARMKQNTAGIMFGNHTASDHGRRLNSSVRSLRVMNPALSHHQLANNSAWWKQSEINTGSSNYSVRSLGESSSAKSSSGRSWTEINSANSSIVRSRTKINSAHSSIVRSRTEINSAHSSIVRSRTKINSAHSSIVRSQTEINSNRSSINSVREISSAKSIHKEKIDPLLAHSHHQANNSTGHQGAKCPPEYITSNDLTQGRLETPRIEGAGGPQCHAHTGLVLWQSKDCGYRRPPASSRQKREQRSGASRPPEKHMFQPIGKPKRAKEKHARIEEIQSGRGTSKLLDMQVRVSYTCKNGNKSVQQNGVNSSNSMRSEKASTAATARPPLQGSYSDAGVAGYPNGQGYALYQYSIEDDPTSCAVM</sequence>
<evidence type="ECO:0000313" key="2">
    <source>
        <dbReference type="EMBL" id="EEE52525.1"/>
    </source>
</evidence>
<feature type="region of interest" description="Disordered" evidence="1">
    <location>
        <begin position="403"/>
        <end position="442"/>
    </location>
</feature>
<reference evidence="2" key="1">
    <citation type="journal article" date="2005" name="PLoS Biol.">
        <title>The genomes of Oryza sativa: a history of duplications.</title>
        <authorList>
            <person name="Yu J."/>
            <person name="Wang J."/>
            <person name="Lin W."/>
            <person name="Li S."/>
            <person name="Li H."/>
            <person name="Zhou J."/>
            <person name="Ni P."/>
            <person name="Dong W."/>
            <person name="Hu S."/>
            <person name="Zeng C."/>
            <person name="Zhang J."/>
            <person name="Zhang Y."/>
            <person name="Li R."/>
            <person name="Xu Z."/>
            <person name="Li S."/>
            <person name="Li X."/>
            <person name="Zheng H."/>
            <person name="Cong L."/>
            <person name="Lin L."/>
            <person name="Yin J."/>
            <person name="Geng J."/>
            <person name="Li G."/>
            <person name="Shi J."/>
            <person name="Liu J."/>
            <person name="Lv H."/>
            <person name="Li J."/>
            <person name="Wang J."/>
            <person name="Deng Y."/>
            <person name="Ran L."/>
            <person name="Shi X."/>
            <person name="Wang X."/>
            <person name="Wu Q."/>
            <person name="Li C."/>
            <person name="Ren X."/>
            <person name="Wang J."/>
            <person name="Wang X."/>
            <person name="Li D."/>
            <person name="Liu D."/>
            <person name="Zhang X."/>
            <person name="Ji Z."/>
            <person name="Zhao W."/>
            <person name="Sun Y."/>
            <person name="Zhang Z."/>
            <person name="Bao J."/>
            <person name="Han Y."/>
            <person name="Dong L."/>
            <person name="Ji J."/>
            <person name="Chen P."/>
            <person name="Wu S."/>
            <person name="Liu J."/>
            <person name="Xiao Y."/>
            <person name="Bu D."/>
            <person name="Tan J."/>
            <person name="Yang L."/>
            <person name="Ye C."/>
            <person name="Zhang J."/>
            <person name="Xu J."/>
            <person name="Zhou Y."/>
            <person name="Yu Y."/>
            <person name="Zhang B."/>
            <person name="Zhuang S."/>
            <person name="Wei H."/>
            <person name="Liu B."/>
            <person name="Lei M."/>
            <person name="Yu H."/>
            <person name="Li Y."/>
            <person name="Xu H."/>
            <person name="Wei S."/>
            <person name="He X."/>
            <person name="Fang L."/>
            <person name="Zhang Z."/>
            <person name="Zhang Y."/>
            <person name="Huang X."/>
            <person name="Su Z."/>
            <person name="Tong W."/>
            <person name="Li J."/>
            <person name="Tong Z."/>
            <person name="Li S."/>
            <person name="Ye J."/>
            <person name="Wang L."/>
            <person name="Fang L."/>
            <person name="Lei T."/>
            <person name="Chen C."/>
            <person name="Chen H."/>
            <person name="Xu Z."/>
            <person name="Li H."/>
            <person name="Huang H."/>
            <person name="Zhang F."/>
            <person name="Xu H."/>
            <person name="Li N."/>
            <person name="Zhao C."/>
            <person name="Li S."/>
            <person name="Dong L."/>
            <person name="Huang Y."/>
            <person name="Li L."/>
            <person name="Xi Y."/>
            <person name="Qi Q."/>
            <person name="Li W."/>
            <person name="Zhang B."/>
            <person name="Hu W."/>
            <person name="Zhang Y."/>
            <person name="Tian X."/>
            <person name="Jiao Y."/>
            <person name="Liang X."/>
            <person name="Jin J."/>
            <person name="Gao L."/>
            <person name="Zheng W."/>
            <person name="Hao B."/>
            <person name="Liu S."/>
            <person name="Wang W."/>
            <person name="Yuan L."/>
            <person name="Cao M."/>
            <person name="McDermott J."/>
            <person name="Samudrala R."/>
            <person name="Wang J."/>
            <person name="Wong G.K."/>
            <person name="Yang H."/>
        </authorList>
    </citation>
    <scope>NUCLEOTIDE SEQUENCE [LARGE SCALE GENOMIC DNA]</scope>
</reference>
<feature type="compositionally biased region" description="Basic and acidic residues" evidence="1">
    <location>
        <begin position="414"/>
        <end position="430"/>
    </location>
</feature>
<dbReference type="InterPro" id="IPR036537">
    <property type="entry name" value="Adaptor_Cbl_N_dom_sf"/>
</dbReference>
<feature type="compositionally biased region" description="Low complexity" evidence="1">
    <location>
        <begin position="241"/>
        <end position="255"/>
    </location>
</feature>
<dbReference type="GO" id="GO:0007166">
    <property type="term" value="P:cell surface receptor signaling pathway"/>
    <property type="evidence" value="ECO:0007669"/>
    <property type="project" value="InterPro"/>
</dbReference>
<feature type="region of interest" description="Disordered" evidence="1">
    <location>
        <begin position="146"/>
        <end position="175"/>
    </location>
</feature>
<dbReference type="EMBL" id="CM000148">
    <property type="protein sequence ID" value="EEE52525.1"/>
    <property type="molecule type" value="Genomic_DNA"/>
</dbReference>
<feature type="region of interest" description="Disordered" evidence="1">
    <location>
        <begin position="235"/>
        <end position="257"/>
    </location>
</feature>
<dbReference type="Gene3D" id="1.20.930.20">
    <property type="entry name" value="Adaptor protein Cbl, N-terminal domain"/>
    <property type="match status" value="1"/>
</dbReference>
<accession>B9G8R0</accession>
<feature type="region of interest" description="Disordered" evidence="1">
    <location>
        <begin position="473"/>
        <end position="503"/>
    </location>
</feature>
<dbReference type="PANTHER" id="PTHR35832:SF6">
    <property type="entry name" value="EXPRESSED PROTEIN"/>
    <property type="match status" value="1"/>
</dbReference>
<gene>
    <name evidence="2" type="ORF">OsJ_34738</name>
</gene>
<dbReference type="InterPro" id="IPR059179">
    <property type="entry name" value="MLKL-like_MCAfunc"/>
</dbReference>
<protein>
    <submittedName>
        <fullName evidence="2">Uncharacterized protein</fullName>
    </submittedName>
</protein>
<name>B9G8R0_ORYSJ</name>
<dbReference type="Proteomes" id="UP000007752">
    <property type="component" value="Chromosome 11"/>
</dbReference>
<proteinExistence type="predicted"/>
<evidence type="ECO:0000256" key="1">
    <source>
        <dbReference type="SAM" id="MobiDB-lite"/>
    </source>
</evidence>
<dbReference type="AlphaFoldDB" id="B9G8R0"/>
<dbReference type="PANTHER" id="PTHR35832">
    <property type="entry name" value="OS12G0248400 PROTEIN-RELATED"/>
    <property type="match status" value="1"/>
</dbReference>
<feature type="compositionally biased region" description="Low complexity" evidence="1">
    <location>
        <begin position="474"/>
        <end position="487"/>
    </location>
</feature>
<dbReference type="CDD" id="cd21037">
    <property type="entry name" value="MLKL_NTD"/>
    <property type="match status" value="1"/>
</dbReference>